<comment type="cofactor">
    <cofactor evidence="1 5 7">
        <name>pyridoxal 5'-phosphate</name>
        <dbReference type="ChEBI" id="CHEBI:597326"/>
    </cofactor>
</comment>
<evidence type="ECO:0000259" key="8">
    <source>
        <dbReference type="Pfam" id="PF00278"/>
    </source>
</evidence>
<feature type="binding site" evidence="5">
    <location>
        <position position="353"/>
    </location>
    <ligand>
        <name>substrate</name>
    </ligand>
</feature>
<keyword evidence="4 5" id="KW-0456">Lyase</keyword>
<feature type="binding site" evidence="5">
    <location>
        <position position="285"/>
    </location>
    <ligand>
        <name>substrate</name>
    </ligand>
</feature>
<keyword evidence="11" id="KW-1185">Reference proteome</keyword>
<dbReference type="NCBIfam" id="TIGR01048">
    <property type="entry name" value="lysA"/>
    <property type="match status" value="1"/>
</dbReference>
<dbReference type="SUPFAM" id="SSF50621">
    <property type="entry name" value="Alanine racemase C-terminal domain-like"/>
    <property type="match status" value="1"/>
</dbReference>
<feature type="binding site" evidence="5">
    <location>
        <position position="325"/>
    </location>
    <ligand>
        <name>substrate</name>
    </ligand>
</feature>
<dbReference type="HAMAP" id="MF_02120">
    <property type="entry name" value="LysA"/>
    <property type="match status" value="1"/>
</dbReference>
<evidence type="ECO:0000256" key="2">
    <source>
        <dbReference type="ARBA" id="ARBA00022793"/>
    </source>
</evidence>
<keyword evidence="5 7" id="KW-0457">Lysine biosynthesis</keyword>
<dbReference type="Pfam" id="PF02784">
    <property type="entry name" value="Orn_Arg_deC_N"/>
    <property type="match status" value="1"/>
</dbReference>
<dbReference type="PROSITE" id="PS00879">
    <property type="entry name" value="ODR_DC_2_2"/>
    <property type="match status" value="1"/>
</dbReference>
<comment type="subunit">
    <text evidence="5">Homodimer.</text>
</comment>
<dbReference type="InterPro" id="IPR002986">
    <property type="entry name" value="DAP_deCOOHase_LysA"/>
</dbReference>
<dbReference type="Gene3D" id="2.40.37.10">
    <property type="entry name" value="Lyase, Ornithine Decarboxylase, Chain A, domain 1"/>
    <property type="match status" value="1"/>
</dbReference>
<dbReference type="EMBL" id="JAPUBN010000003">
    <property type="protein sequence ID" value="MCZ2720163.1"/>
    <property type="molecule type" value="Genomic_DNA"/>
</dbReference>
<dbReference type="PANTHER" id="PTHR43727:SF2">
    <property type="entry name" value="GROUP IV DECARBOXYLASE"/>
    <property type="match status" value="1"/>
</dbReference>
<dbReference type="EC" id="4.1.1.20" evidence="5 6"/>
<evidence type="ECO:0000256" key="7">
    <source>
        <dbReference type="RuleBase" id="RU003738"/>
    </source>
</evidence>
<dbReference type="PRINTS" id="PR01181">
    <property type="entry name" value="DAPDCRBXLASE"/>
</dbReference>
<keyword evidence="2 5" id="KW-0210">Decarboxylase</keyword>
<feature type="domain" description="Orn/DAP/Arg decarboxylase 2 C-terminal" evidence="8">
    <location>
        <begin position="34"/>
        <end position="380"/>
    </location>
</feature>
<protein>
    <recommendedName>
        <fullName evidence="5 6">Diaminopimelate decarboxylase</fullName>
        <shortName evidence="5">DAP decarboxylase</shortName>
        <shortName evidence="5">DAPDC</shortName>
        <ecNumber evidence="5 6">4.1.1.20</ecNumber>
    </recommendedName>
</protein>
<evidence type="ECO:0000256" key="1">
    <source>
        <dbReference type="ARBA" id="ARBA00001933"/>
    </source>
</evidence>
<feature type="binding site" evidence="5">
    <location>
        <begin position="282"/>
        <end position="285"/>
    </location>
    <ligand>
        <name>pyridoxal 5'-phosphate</name>
        <dbReference type="ChEBI" id="CHEBI:597326"/>
    </ligand>
</feature>
<feature type="binding site" evidence="5">
    <location>
        <position position="382"/>
    </location>
    <ligand>
        <name>pyridoxal 5'-phosphate</name>
        <dbReference type="ChEBI" id="CHEBI:597326"/>
    </ligand>
</feature>
<dbReference type="Gene3D" id="3.20.20.10">
    <property type="entry name" value="Alanine racemase"/>
    <property type="match status" value="1"/>
</dbReference>
<evidence type="ECO:0000259" key="9">
    <source>
        <dbReference type="Pfam" id="PF02784"/>
    </source>
</evidence>
<dbReference type="InterPro" id="IPR009006">
    <property type="entry name" value="Ala_racemase/Decarboxylase_C"/>
</dbReference>
<dbReference type="InterPro" id="IPR000183">
    <property type="entry name" value="Orn/DAP/Arg_de-COase"/>
</dbReference>
<feature type="domain" description="Orn/DAP/Arg decarboxylase 2 N-terminal" evidence="9">
    <location>
        <begin position="42"/>
        <end position="289"/>
    </location>
</feature>
<accession>A0ABT4JP67</accession>
<comment type="function">
    <text evidence="5">Specifically catalyzes the decarboxylation of meso-diaminopimelate (meso-DAP) to L-lysine.</text>
</comment>
<dbReference type="SUPFAM" id="SSF51419">
    <property type="entry name" value="PLP-binding barrel"/>
    <property type="match status" value="1"/>
</dbReference>
<feature type="binding site" evidence="5">
    <location>
        <position position="248"/>
    </location>
    <ligand>
        <name>pyridoxal 5'-phosphate</name>
        <dbReference type="ChEBI" id="CHEBI:597326"/>
    </ligand>
</feature>
<evidence type="ECO:0000256" key="4">
    <source>
        <dbReference type="ARBA" id="ARBA00023239"/>
    </source>
</evidence>
<dbReference type="RefSeq" id="WP_269121839.1">
    <property type="nucleotide sequence ID" value="NZ_JAPUBN010000003.1"/>
</dbReference>
<dbReference type="InterPro" id="IPR022643">
    <property type="entry name" value="De-COase2_C"/>
</dbReference>
<dbReference type="InterPro" id="IPR029066">
    <property type="entry name" value="PLP-binding_barrel"/>
</dbReference>
<name>A0ABT4JP67_9GAMM</name>
<dbReference type="Pfam" id="PF00278">
    <property type="entry name" value="Orn_DAP_Arg_deC"/>
    <property type="match status" value="1"/>
</dbReference>
<evidence type="ECO:0000256" key="5">
    <source>
        <dbReference type="HAMAP-Rule" id="MF_02120"/>
    </source>
</evidence>
<comment type="catalytic activity">
    <reaction evidence="5 7">
        <text>meso-2,6-diaminopimelate + H(+) = L-lysine + CO2</text>
        <dbReference type="Rhea" id="RHEA:15101"/>
        <dbReference type="ChEBI" id="CHEBI:15378"/>
        <dbReference type="ChEBI" id="CHEBI:16526"/>
        <dbReference type="ChEBI" id="CHEBI:32551"/>
        <dbReference type="ChEBI" id="CHEBI:57791"/>
        <dbReference type="EC" id="4.1.1.20"/>
    </reaction>
</comment>
<organism evidence="10 11">
    <name type="scientific">Marinomonas phaeophyticola</name>
    <dbReference type="NCBI Taxonomy" id="3004091"/>
    <lineage>
        <taxon>Bacteria</taxon>
        <taxon>Pseudomonadati</taxon>
        <taxon>Pseudomonadota</taxon>
        <taxon>Gammaproteobacteria</taxon>
        <taxon>Oceanospirillales</taxon>
        <taxon>Oceanospirillaceae</taxon>
        <taxon>Marinomonas</taxon>
    </lineage>
</organism>
<evidence type="ECO:0000313" key="11">
    <source>
        <dbReference type="Proteomes" id="UP001149719"/>
    </source>
</evidence>
<keyword evidence="5" id="KW-0028">Amino-acid biosynthesis</keyword>
<dbReference type="InterPro" id="IPR022644">
    <property type="entry name" value="De-COase2_N"/>
</dbReference>
<dbReference type="Proteomes" id="UP001149719">
    <property type="component" value="Unassembled WGS sequence"/>
</dbReference>
<dbReference type="PROSITE" id="PS00878">
    <property type="entry name" value="ODR_DC_2_1"/>
    <property type="match status" value="1"/>
</dbReference>
<evidence type="ECO:0000313" key="10">
    <source>
        <dbReference type="EMBL" id="MCZ2720163.1"/>
    </source>
</evidence>
<comment type="caution">
    <text evidence="10">The sequence shown here is derived from an EMBL/GenBank/DDBJ whole genome shotgun (WGS) entry which is preliminary data.</text>
</comment>
<sequence length="430" mass="47590">MAFPLTKNINYKNNVLHIDNCSIDYIAEQIGTPFYVYSKTRLIENIASCKTAFLSHNIHIHYAVKANSNLQILKTVAEQGLGADLVSGGELLRAKKAGITPEKMIFSGVGKNRTELIQAIKMHVGQFNVESAEELSLLSSLTMEHSSELTSPIKVALRVNPHVAVDTHKKITTGQKGNKFGIETELALLLFQKYLNHPHMKLMGLAMHIGSQIFDVSPYQEAIKKLLNLTSRVQKLGGDIQVLDLGGGFGINYGDKSPLDFTTIAQVIAEETKHFKGKVAIEPGRSLVADIGLLVSRINYVKESQPTPFLIVDAAMNDLMRPALYDALHPIKAVKEHTSSTTRLYDVVGPVCESTDIFAHKYPLDKNLKAGDLIAFFCSGAYSAVMSNSYNSRDVIPEMLVSNDKVNIIRKKISQEHLIKFEESEESFVF</sequence>
<gene>
    <name evidence="5 10" type="primary">lysA</name>
    <name evidence="10" type="ORF">O1D97_00525</name>
</gene>
<dbReference type="GO" id="GO:0008836">
    <property type="term" value="F:diaminopimelate decarboxylase activity"/>
    <property type="evidence" value="ECO:0007669"/>
    <property type="project" value="UniProtKB-EC"/>
</dbReference>
<dbReference type="CDD" id="cd06828">
    <property type="entry name" value="PLPDE_III_DapDC"/>
    <property type="match status" value="1"/>
</dbReference>
<dbReference type="PRINTS" id="PR01179">
    <property type="entry name" value="ODADCRBXLASE"/>
</dbReference>
<feature type="binding site" evidence="5">
    <location>
        <position position="321"/>
    </location>
    <ligand>
        <name>substrate</name>
    </ligand>
</feature>
<evidence type="ECO:0000256" key="3">
    <source>
        <dbReference type="ARBA" id="ARBA00022898"/>
    </source>
</evidence>
<evidence type="ECO:0000256" key="6">
    <source>
        <dbReference type="NCBIfam" id="TIGR01048"/>
    </source>
</evidence>
<comment type="pathway">
    <text evidence="5 7">Amino-acid biosynthesis; L-lysine biosynthesis via DAP pathway; L-lysine from DL-2,6-diaminopimelate: step 1/1.</text>
</comment>
<dbReference type="InterPro" id="IPR022657">
    <property type="entry name" value="De-COase2_CS"/>
</dbReference>
<dbReference type="InterPro" id="IPR022653">
    <property type="entry name" value="De-COase2_pyr-phos_BS"/>
</dbReference>
<comment type="similarity">
    <text evidence="5">Belongs to the Orn/Lys/Arg decarboxylase class-II family. LysA subfamily.</text>
</comment>
<feature type="binding site" evidence="5">
    <location>
        <position position="382"/>
    </location>
    <ligand>
        <name>substrate</name>
    </ligand>
</feature>
<keyword evidence="3 5" id="KW-0663">Pyridoxal phosphate</keyword>
<proteinExistence type="inferred from homology"/>
<dbReference type="PANTHER" id="PTHR43727">
    <property type="entry name" value="DIAMINOPIMELATE DECARBOXYLASE"/>
    <property type="match status" value="1"/>
</dbReference>
<feature type="modified residue" description="N6-(pyridoxal phosphate)lysine" evidence="5">
    <location>
        <position position="65"/>
    </location>
</feature>
<reference evidence="10" key="1">
    <citation type="submission" date="2022-12" db="EMBL/GenBank/DDBJ databases">
        <title>Marinomonas 15G1-11 sp. nov, isolated from marine algae.</title>
        <authorList>
            <person name="Butt M."/>
            <person name="Choi D.G."/>
            <person name="Kim J.M."/>
            <person name="Lee J.K."/>
            <person name="Baek J.H."/>
            <person name="Jeon C.O."/>
        </authorList>
    </citation>
    <scope>NUCLEOTIDE SEQUENCE</scope>
    <source>
        <strain evidence="10">15G1-11</strain>
    </source>
</reference>